<dbReference type="Proteomes" id="UP000238479">
    <property type="component" value="Chromosome 4"/>
</dbReference>
<protein>
    <submittedName>
        <fullName evidence="2">Uncharacterized protein</fullName>
    </submittedName>
</protein>
<accession>A0A2P6QVF9</accession>
<comment type="caution">
    <text evidence="2">The sequence shown here is derived from an EMBL/GenBank/DDBJ whole genome shotgun (WGS) entry which is preliminary data.</text>
</comment>
<evidence type="ECO:0000256" key="1">
    <source>
        <dbReference type="SAM" id="SignalP"/>
    </source>
</evidence>
<dbReference type="AlphaFoldDB" id="A0A2P6QVF9"/>
<evidence type="ECO:0000313" key="3">
    <source>
        <dbReference type="Proteomes" id="UP000238479"/>
    </source>
</evidence>
<reference evidence="2 3" key="1">
    <citation type="journal article" date="2018" name="Nat. Genet.">
        <title>The Rosa genome provides new insights in the design of modern roses.</title>
        <authorList>
            <person name="Bendahmane M."/>
        </authorList>
    </citation>
    <scope>NUCLEOTIDE SEQUENCE [LARGE SCALE GENOMIC DNA]</scope>
    <source>
        <strain evidence="3">cv. Old Blush</strain>
    </source>
</reference>
<feature type="signal peptide" evidence="1">
    <location>
        <begin position="1"/>
        <end position="18"/>
    </location>
</feature>
<evidence type="ECO:0000313" key="2">
    <source>
        <dbReference type="EMBL" id="PRQ38160.1"/>
    </source>
</evidence>
<proteinExistence type="predicted"/>
<feature type="chain" id="PRO_5015200477" evidence="1">
    <location>
        <begin position="19"/>
        <end position="52"/>
    </location>
</feature>
<name>A0A2P6QVF9_ROSCH</name>
<keyword evidence="3" id="KW-1185">Reference proteome</keyword>
<dbReference type="EMBL" id="PDCK01000042">
    <property type="protein sequence ID" value="PRQ38160.1"/>
    <property type="molecule type" value="Genomic_DNA"/>
</dbReference>
<sequence>MTTVCSIFSNCILHFVSCWVCQKLKFIKKDQKFLVLNHLFQLNCVLNCLNVI</sequence>
<dbReference type="Gramene" id="PRQ38160">
    <property type="protein sequence ID" value="PRQ38160"/>
    <property type="gene ID" value="RchiOBHm_Chr4g0410711"/>
</dbReference>
<organism evidence="2 3">
    <name type="scientific">Rosa chinensis</name>
    <name type="common">China rose</name>
    <dbReference type="NCBI Taxonomy" id="74649"/>
    <lineage>
        <taxon>Eukaryota</taxon>
        <taxon>Viridiplantae</taxon>
        <taxon>Streptophyta</taxon>
        <taxon>Embryophyta</taxon>
        <taxon>Tracheophyta</taxon>
        <taxon>Spermatophyta</taxon>
        <taxon>Magnoliopsida</taxon>
        <taxon>eudicotyledons</taxon>
        <taxon>Gunneridae</taxon>
        <taxon>Pentapetalae</taxon>
        <taxon>rosids</taxon>
        <taxon>fabids</taxon>
        <taxon>Rosales</taxon>
        <taxon>Rosaceae</taxon>
        <taxon>Rosoideae</taxon>
        <taxon>Rosoideae incertae sedis</taxon>
        <taxon>Rosa</taxon>
    </lineage>
</organism>
<gene>
    <name evidence="2" type="ORF">RchiOBHm_Chr4g0410711</name>
</gene>
<keyword evidence="1" id="KW-0732">Signal</keyword>